<evidence type="ECO:0000313" key="4">
    <source>
        <dbReference type="Proteomes" id="UP000533017"/>
    </source>
</evidence>
<dbReference type="STRING" id="504797.SAMN05421678_13122"/>
<proteinExistence type="predicted"/>
<dbReference type="Gene3D" id="3.40.50.720">
    <property type="entry name" value="NAD(P)-binding Rossmann-like Domain"/>
    <property type="match status" value="1"/>
</dbReference>
<dbReference type="Proteomes" id="UP000533017">
    <property type="component" value="Unassembled WGS sequence"/>
</dbReference>
<gene>
    <name evidence="1" type="ORF">FHR37_005572</name>
    <name evidence="2" type="ORF">SAMN05421678_13122</name>
</gene>
<sequence>MSHIERDVHQRHEKPAVIAVMGEAVWHEQFDAERVERLARTYEPVCVPSLESREVRTRLDDVDVLLTSWGATRIDAATLSRMPLLRAVLHVPDRHAGPCAMRCGNAASLSPPAPT</sequence>
<evidence type="ECO:0008006" key="5">
    <source>
        <dbReference type="Google" id="ProtNLM"/>
    </source>
</evidence>
<dbReference type="EMBL" id="JACBZA010000001">
    <property type="protein sequence ID" value="NYH86721.1"/>
    <property type="molecule type" value="Genomic_DNA"/>
</dbReference>
<protein>
    <recommendedName>
        <fullName evidence="5">D-isomer specific 2-hydroxyacid dehydrogenase, catalytic domain</fullName>
    </recommendedName>
</protein>
<evidence type="ECO:0000313" key="1">
    <source>
        <dbReference type="EMBL" id="NYH86721.1"/>
    </source>
</evidence>
<evidence type="ECO:0000313" key="3">
    <source>
        <dbReference type="Proteomes" id="UP000199052"/>
    </source>
</evidence>
<dbReference type="Proteomes" id="UP000199052">
    <property type="component" value="Unassembled WGS sequence"/>
</dbReference>
<accession>A0A1I3CBD7</accession>
<dbReference type="EMBL" id="FOOI01000031">
    <property type="protein sequence ID" value="SFH71860.1"/>
    <property type="molecule type" value="Genomic_DNA"/>
</dbReference>
<keyword evidence="4" id="KW-1185">Reference proteome</keyword>
<organism evidence="2 3">
    <name type="scientific">Actinopolymorpha cephalotaxi</name>
    <dbReference type="NCBI Taxonomy" id="504797"/>
    <lineage>
        <taxon>Bacteria</taxon>
        <taxon>Bacillati</taxon>
        <taxon>Actinomycetota</taxon>
        <taxon>Actinomycetes</taxon>
        <taxon>Propionibacteriales</taxon>
        <taxon>Actinopolymorphaceae</taxon>
        <taxon>Actinopolymorpha</taxon>
    </lineage>
</organism>
<dbReference type="AlphaFoldDB" id="A0A1I3CBD7"/>
<reference evidence="2 3" key="1">
    <citation type="submission" date="2016-10" db="EMBL/GenBank/DDBJ databases">
        <authorList>
            <person name="de Groot N.N."/>
        </authorList>
    </citation>
    <scope>NUCLEOTIDE SEQUENCE [LARGE SCALE GENOMIC DNA]</scope>
    <source>
        <strain evidence="2 3">CPCC 202808</strain>
    </source>
</reference>
<dbReference type="RefSeq" id="WP_139239272.1">
    <property type="nucleotide sequence ID" value="NZ_FOOI01000031.1"/>
</dbReference>
<reference evidence="1 4" key="2">
    <citation type="submission" date="2020-07" db="EMBL/GenBank/DDBJ databases">
        <title>Sequencing the genomes of 1000 actinobacteria strains.</title>
        <authorList>
            <person name="Klenk H.-P."/>
        </authorList>
    </citation>
    <scope>NUCLEOTIDE SEQUENCE [LARGE SCALE GENOMIC DNA]</scope>
    <source>
        <strain evidence="1 4">DSM 45117</strain>
    </source>
</reference>
<name>A0A1I3CBD7_9ACTN</name>
<evidence type="ECO:0000313" key="2">
    <source>
        <dbReference type="EMBL" id="SFH71860.1"/>
    </source>
</evidence>